<evidence type="ECO:0000256" key="1">
    <source>
        <dbReference type="SAM" id="SignalP"/>
    </source>
</evidence>
<accession>A0A516SKK4</accession>
<gene>
    <name evidence="3" type="ORF">FNU76_21295</name>
</gene>
<feature type="chain" id="PRO_5028249276" evidence="1">
    <location>
        <begin position="31"/>
        <end position="273"/>
    </location>
</feature>
<keyword evidence="1" id="KW-0732">Signal</keyword>
<dbReference type="KEGG" id="cari:FNU76_21295"/>
<proteinExistence type="predicted"/>
<dbReference type="Gene3D" id="3.40.50.1980">
    <property type="entry name" value="Nitrogenase molybdenum iron protein domain"/>
    <property type="match status" value="2"/>
</dbReference>
<dbReference type="OrthoDB" id="9797736at2"/>
<dbReference type="SUPFAM" id="SSF53807">
    <property type="entry name" value="Helical backbone' metal receptor"/>
    <property type="match status" value="1"/>
</dbReference>
<name>A0A516SKK4_9NEIS</name>
<keyword evidence="4" id="KW-1185">Reference proteome</keyword>
<reference evidence="4" key="1">
    <citation type="submission" date="2019-07" db="EMBL/GenBank/DDBJ databases">
        <title>Chitinimonas sp. nov., isolated from Ny-Alesund, arctica soil.</title>
        <authorList>
            <person name="Xu Q."/>
            <person name="Peng F."/>
        </authorList>
    </citation>
    <scope>NUCLEOTIDE SEQUENCE [LARGE SCALE GENOMIC DNA]</scope>
    <source>
        <strain evidence="4">R3-44</strain>
    </source>
</reference>
<feature type="domain" description="Fe/B12 periplasmic-binding" evidence="2">
    <location>
        <begin position="33"/>
        <end position="273"/>
    </location>
</feature>
<evidence type="ECO:0000259" key="2">
    <source>
        <dbReference type="PROSITE" id="PS50983"/>
    </source>
</evidence>
<dbReference type="EMBL" id="CP041730">
    <property type="protein sequence ID" value="QDQ28687.1"/>
    <property type="molecule type" value="Genomic_DNA"/>
</dbReference>
<dbReference type="Proteomes" id="UP000317550">
    <property type="component" value="Chromosome"/>
</dbReference>
<evidence type="ECO:0000313" key="4">
    <source>
        <dbReference type="Proteomes" id="UP000317550"/>
    </source>
</evidence>
<dbReference type="PANTHER" id="PTHR30535:SF4">
    <property type="entry name" value="HEMIN-BINDING PERIPLASMIC PROTEIN HMUT"/>
    <property type="match status" value="1"/>
</dbReference>
<dbReference type="Pfam" id="PF01497">
    <property type="entry name" value="Peripla_BP_2"/>
    <property type="match status" value="1"/>
</dbReference>
<sequence>MWKGSMFTKKALTSVTFAAASVLVSIGAVAGERIVVLTADVAEIVVALGRAPEVVGRDRVATQAELAHAKEVGSSRSLNPEPIVRLQPSLVIGSQLAMPEGIWEQLRSMGLKAVKLGARPDGSDYADTIRRVGALLRDDSRAERLASDWQVAMRSTGGPARRILITYEGKTVAGRATPADVLIRAAGGINAAADLDGYKPLDAEAMARLAPDLILVAEHNRAVYGGLAALKQRADIAATPAGKTGRVYEVAVHEFFTINLASPAAVRKLKAMS</sequence>
<dbReference type="InterPro" id="IPR002491">
    <property type="entry name" value="ABC_transptr_periplasmic_BD"/>
</dbReference>
<organism evidence="3 4">
    <name type="scientific">Chitinimonas arctica</name>
    <dbReference type="NCBI Taxonomy" id="2594795"/>
    <lineage>
        <taxon>Bacteria</taxon>
        <taxon>Pseudomonadati</taxon>
        <taxon>Pseudomonadota</taxon>
        <taxon>Betaproteobacteria</taxon>
        <taxon>Neisseriales</taxon>
        <taxon>Chitinibacteraceae</taxon>
        <taxon>Chitinimonas</taxon>
    </lineage>
</organism>
<feature type="signal peptide" evidence="1">
    <location>
        <begin position="1"/>
        <end position="30"/>
    </location>
</feature>
<dbReference type="InterPro" id="IPR050902">
    <property type="entry name" value="ABC_Transporter_SBP"/>
</dbReference>
<evidence type="ECO:0000313" key="3">
    <source>
        <dbReference type="EMBL" id="QDQ28687.1"/>
    </source>
</evidence>
<protein>
    <submittedName>
        <fullName evidence="3">ABC transporter substrate-binding protein</fullName>
    </submittedName>
</protein>
<dbReference type="PROSITE" id="PS50983">
    <property type="entry name" value="FE_B12_PBP"/>
    <property type="match status" value="1"/>
</dbReference>
<dbReference type="AlphaFoldDB" id="A0A516SKK4"/>
<dbReference type="PANTHER" id="PTHR30535">
    <property type="entry name" value="VITAMIN B12-BINDING PROTEIN"/>
    <property type="match status" value="1"/>
</dbReference>